<feature type="compositionally biased region" description="Basic and acidic residues" evidence="1">
    <location>
        <begin position="25"/>
        <end position="37"/>
    </location>
</feature>
<name>A0A6S7J4M1_PARCT</name>
<comment type="caution">
    <text evidence="2">The sequence shown here is derived from an EMBL/GenBank/DDBJ whole genome shotgun (WGS) entry which is preliminary data.</text>
</comment>
<sequence>MARRAGESNRFSQTSILQGGRTIKSHMEGAAKSDSRRGNLSQQPSTGLCRGRS</sequence>
<dbReference type="Proteomes" id="UP001152795">
    <property type="component" value="Unassembled WGS sequence"/>
</dbReference>
<evidence type="ECO:0000313" key="2">
    <source>
        <dbReference type="EMBL" id="CAB4008038.1"/>
    </source>
</evidence>
<proteinExistence type="predicted"/>
<keyword evidence="3" id="KW-1185">Reference proteome</keyword>
<evidence type="ECO:0000256" key="1">
    <source>
        <dbReference type="SAM" id="MobiDB-lite"/>
    </source>
</evidence>
<dbReference type="AlphaFoldDB" id="A0A6S7J4M1"/>
<dbReference type="EMBL" id="CACRXK020006000">
    <property type="protein sequence ID" value="CAB4008038.1"/>
    <property type="molecule type" value="Genomic_DNA"/>
</dbReference>
<accession>A0A6S7J4M1</accession>
<protein>
    <submittedName>
        <fullName evidence="2">Uncharacterized protein</fullName>
    </submittedName>
</protein>
<evidence type="ECO:0000313" key="3">
    <source>
        <dbReference type="Proteomes" id="UP001152795"/>
    </source>
</evidence>
<reference evidence="2" key="1">
    <citation type="submission" date="2020-04" db="EMBL/GenBank/DDBJ databases">
        <authorList>
            <person name="Alioto T."/>
            <person name="Alioto T."/>
            <person name="Gomez Garrido J."/>
        </authorList>
    </citation>
    <scope>NUCLEOTIDE SEQUENCE</scope>
    <source>
        <strain evidence="2">A484AB</strain>
    </source>
</reference>
<gene>
    <name evidence="2" type="ORF">PACLA_8A060577</name>
</gene>
<organism evidence="2 3">
    <name type="scientific">Paramuricea clavata</name>
    <name type="common">Red gorgonian</name>
    <name type="synonym">Violescent sea-whip</name>
    <dbReference type="NCBI Taxonomy" id="317549"/>
    <lineage>
        <taxon>Eukaryota</taxon>
        <taxon>Metazoa</taxon>
        <taxon>Cnidaria</taxon>
        <taxon>Anthozoa</taxon>
        <taxon>Octocorallia</taxon>
        <taxon>Malacalcyonacea</taxon>
        <taxon>Plexauridae</taxon>
        <taxon>Paramuricea</taxon>
    </lineage>
</organism>
<feature type="region of interest" description="Disordered" evidence="1">
    <location>
        <begin position="1"/>
        <end position="53"/>
    </location>
</feature>